<comment type="pathway">
    <text evidence="8">Protein modification; protein ubiquitination.</text>
</comment>
<evidence type="ECO:0000256" key="6">
    <source>
        <dbReference type="ARBA" id="ARBA00023187"/>
    </source>
</evidence>
<organism evidence="10 11">
    <name type="scientific">Huiozyma naganishii (strain ATCC MYA-139 / BCRC 22969 / CBS 8797 / KCTC 17520 / NBRC 10181 / NCYC 3082 / Yp74L-3)</name>
    <name type="common">Yeast</name>
    <name type="synonym">Kazachstania naganishii</name>
    <dbReference type="NCBI Taxonomy" id="1071383"/>
    <lineage>
        <taxon>Eukaryota</taxon>
        <taxon>Fungi</taxon>
        <taxon>Dikarya</taxon>
        <taxon>Ascomycota</taxon>
        <taxon>Saccharomycotina</taxon>
        <taxon>Saccharomycetes</taxon>
        <taxon>Saccharomycetales</taxon>
        <taxon>Saccharomycetaceae</taxon>
        <taxon>Huiozyma</taxon>
    </lineage>
</organism>
<dbReference type="OrthoDB" id="687049at2759"/>
<accession>J7RLG7</accession>
<dbReference type="STRING" id="1071383.J7RLG7"/>
<feature type="domain" description="U-box" evidence="9">
    <location>
        <begin position="1"/>
        <end position="71"/>
    </location>
</feature>
<evidence type="ECO:0000259" key="9">
    <source>
        <dbReference type="PROSITE" id="PS51698"/>
    </source>
</evidence>
<gene>
    <name evidence="10" type="primary">KNAG0E01050</name>
    <name evidence="10" type="ordered locus">KNAG_0E01050</name>
</gene>
<evidence type="ECO:0000256" key="3">
    <source>
        <dbReference type="ARBA" id="ARBA00022574"/>
    </source>
</evidence>
<keyword evidence="3" id="KW-0853">WD repeat</keyword>
<dbReference type="PANTHER" id="PTHR43995:SF1">
    <property type="entry name" value="PRE-MRNA-PROCESSING FACTOR 19"/>
    <property type="match status" value="1"/>
</dbReference>
<keyword evidence="8" id="KW-0227">DNA damage</keyword>
<dbReference type="InterPro" id="IPR003613">
    <property type="entry name" value="Ubox_domain"/>
</dbReference>
<dbReference type="SUPFAM" id="SSF69322">
    <property type="entry name" value="Tricorn protease domain 2"/>
    <property type="match status" value="1"/>
</dbReference>
<dbReference type="FunFam" id="3.30.40.10:FF:000027">
    <property type="entry name" value="Pre-mRNA-processing factor 19, putative"/>
    <property type="match status" value="1"/>
</dbReference>
<dbReference type="GO" id="GO:0006281">
    <property type="term" value="P:DNA repair"/>
    <property type="evidence" value="ECO:0007669"/>
    <property type="project" value="UniProtKB-KW"/>
</dbReference>
<dbReference type="InterPro" id="IPR013915">
    <property type="entry name" value="Prp19_cc"/>
</dbReference>
<protein>
    <recommendedName>
        <fullName evidence="8">Pre-mRNA-processing factor 19</fullName>
        <ecNumber evidence="8">2.3.2.27</ecNumber>
    </recommendedName>
</protein>
<keyword evidence="8" id="KW-0808">Transferase</keyword>
<dbReference type="EC" id="2.3.2.27" evidence="8"/>
<evidence type="ECO:0000256" key="2">
    <source>
        <dbReference type="ARBA" id="ARBA00006388"/>
    </source>
</evidence>
<comment type="subcellular location">
    <subcellularLocation>
        <location evidence="1 8">Nucleus</location>
    </subcellularLocation>
</comment>
<comment type="function">
    <text evidence="8">Ubiquitin-protein ligase which is mainly involved pre-mRNA splicing and DNA repair. Required for pre-mRNA splicing as component of the spliceosome.</text>
</comment>
<reference evidence="10 11" key="1">
    <citation type="journal article" date="2011" name="Proc. Natl. Acad. Sci. U.S.A.">
        <title>Evolutionary erosion of yeast sex chromosomes by mating-type switching accidents.</title>
        <authorList>
            <person name="Gordon J.L."/>
            <person name="Armisen D."/>
            <person name="Proux-Wera E."/>
            <person name="Oheigeartaigh S.S."/>
            <person name="Byrne K.P."/>
            <person name="Wolfe K.H."/>
        </authorList>
    </citation>
    <scope>NUCLEOTIDE SEQUENCE [LARGE SCALE GENOMIC DNA]</scope>
    <source>
        <strain evidence="11">ATCC MYA-139 / BCRC 22969 / CBS 8797 / CCRC 22969 / KCTC 17520 / NBRC 10181 / NCYC 3082</strain>
    </source>
</reference>
<keyword evidence="7 8" id="KW-0539">Nucleus</keyword>
<keyword evidence="11" id="KW-1185">Reference proteome</keyword>
<dbReference type="GO" id="GO:0061630">
    <property type="term" value="F:ubiquitin protein ligase activity"/>
    <property type="evidence" value="ECO:0007669"/>
    <property type="project" value="UniProtKB-UniRule"/>
</dbReference>
<name>J7RLG7_HUIN7</name>
<comment type="catalytic activity">
    <reaction evidence="8">
        <text>S-ubiquitinyl-[E2 ubiquitin-conjugating enzyme]-L-cysteine + [acceptor protein]-L-lysine = [E2 ubiquitin-conjugating enzyme]-L-cysteine + N(6)-ubiquitinyl-[acceptor protein]-L-lysine.</text>
        <dbReference type="EC" id="2.3.2.27"/>
    </reaction>
</comment>
<dbReference type="eggNOG" id="KOG0289">
    <property type="taxonomic scope" value="Eukaryota"/>
</dbReference>
<dbReference type="EMBL" id="HE978318">
    <property type="protein sequence ID" value="CCK70373.1"/>
    <property type="molecule type" value="Genomic_DNA"/>
</dbReference>
<evidence type="ECO:0000256" key="4">
    <source>
        <dbReference type="ARBA" id="ARBA00022664"/>
    </source>
</evidence>
<dbReference type="UniPathway" id="UPA00143"/>
<evidence type="ECO:0000256" key="7">
    <source>
        <dbReference type="ARBA" id="ARBA00023242"/>
    </source>
</evidence>
<dbReference type="GeneID" id="34526073"/>
<dbReference type="SMART" id="SM00504">
    <property type="entry name" value="Ubox"/>
    <property type="match status" value="1"/>
</dbReference>
<evidence type="ECO:0000313" key="10">
    <source>
        <dbReference type="EMBL" id="CCK70373.1"/>
    </source>
</evidence>
<dbReference type="Pfam" id="PF08606">
    <property type="entry name" value="Prp19"/>
    <property type="match status" value="1"/>
</dbReference>
<evidence type="ECO:0000256" key="8">
    <source>
        <dbReference type="RuleBase" id="RU367101"/>
    </source>
</evidence>
<evidence type="ECO:0000256" key="5">
    <source>
        <dbReference type="ARBA" id="ARBA00022728"/>
    </source>
</evidence>
<evidence type="ECO:0000256" key="1">
    <source>
        <dbReference type="ARBA" id="ARBA00004123"/>
    </source>
</evidence>
<reference evidence="11" key="2">
    <citation type="submission" date="2012-08" db="EMBL/GenBank/DDBJ databases">
        <title>Genome sequence of Kazachstania naganishii.</title>
        <authorList>
            <person name="Gordon J.L."/>
            <person name="Armisen D."/>
            <person name="Proux-Wera E."/>
            <person name="OhEigeartaigh S.S."/>
            <person name="Byrne K.P."/>
            <person name="Wolfe K.H."/>
        </authorList>
    </citation>
    <scope>NUCLEOTIDE SEQUENCE [LARGE SCALE GENOMIC DNA]</scope>
    <source>
        <strain evidence="11">ATCC MYA-139 / BCRC 22969 / CBS 8797 / CCRC 22969 / KCTC 17520 / NBRC 10181 / NCYC 3082</strain>
    </source>
</reference>
<dbReference type="OMA" id="MIAYSNE"/>
<comment type="similarity">
    <text evidence="2 8">Belongs to the WD repeat PRP19 family.</text>
</comment>
<dbReference type="GO" id="GO:0005737">
    <property type="term" value="C:cytoplasm"/>
    <property type="evidence" value="ECO:0007669"/>
    <property type="project" value="TreeGrafter"/>
</dbReference>
<dbReference type="PROSITE" id="PS51698">
    <property type="entry name" value="U_BOX"/>
    <property type="match status" value="1"/>
</dbReference>
<dbReference type="PANTHER" id="PTHR43995">
    <property type="entry name" value="PRE-MRNA-PROCESSING FACTOR 19"/>
    <property type="match status" value="1"/>
</dbReference>
<comment type="subunit">
    <text evidence="8">Homotetramer.</text>
</comment>
<dbReference type="Proteomes" id="UP000006310">
    <property type="component" value="Chromosome 5"/>
</dbReference>
<keyword evidence="5 8" id="KW-0747">Spliceosome</keyword>
<dbReference type="SUPFAM" id="SSF57850">
    <property type="entry name" value="RING/U-box"/>
    <property type="match status" value="1"/>
</dbReference>
<keyword evidence="6 8" id="KW-0508">mRNA splicing</keyword>
<keyword evidence="4 8" id="KW-0507">mRNA processing</keyword>
<dbReference type="GO" id="GO:0070534">
    <property type="term" value="P:protein K63-linked ubiquitination"/>
    <property type="evidence" value="ECO:0007669"/>
    <property type="project" value="UniProtKB-UniRule"/>
</dbReference>
<keyword evidence="8" id="KW-0234">DNA repair</keyword>
<dbReference type="GO" id="GO:0071006">
    <property type="term" value="C:U2-type catalytic step 1 spliceosome"/>
    <property type="evidence" value="ECO:0007669"/>
    <property type="project" value="TreeGrafter"/>
</dbReference>
<dbReference type="RefSeq" id="XP_022464619.1">
    <property type="nucleotide sequence ID" value="XM_022608088.1"/>
</dbReference>
<dbReference type="AlphaFoldDB" id="J7RLG7"/>
<dbReference type="GO" id="GO:0000974">
    <property type="term" value="C:Prp19 complex"/>
    <property type="evidence" value="ECO:0007669"/>
    <property type="project" value="UniProtKB-UniRule"/>
</dbReference>
<dbReference type="HOGENOM" id="CLU_023894_0_0_1"/>
<proteinExistence type="inferred from homology"/>
<dbReference type="Gene3D" id="3.30.40.10">
    <property type="entry name" value="Zinc/RING finger domain, C3HC4 (zinc finger)"/>
    <property type="match status" value="1"/>
</dbReference>
<keyword evidence="8" id="KW-0833">Ubl conjugation pathway</keyword>
<dbReference type="InterPro" id="IPR013083">
    <property type="entry name" value="Znf_RING/FYVE/PHD"/>
</dbReference>
<dbReference type="KEGG" id="kng:KNAG_0E01050"/>
<sequence>MLCAISGKPCKHPVVCPASRCIFERDLLLQWLDTHDGKDPITGQVVSKDQLIELKQDPAFANPVNSATLATNYSIPNLLSSLQNEWDAIMLENFELRRQLDDLTNRLSLALYERDAAKIVAAKALQQKDTNSSLQTLNVGTISDDVRTEFIARSKEYINLTKQQTKADKWNWNAGKDITQCTVQDSWDTVCPPSLESARGILDGSECITVVAAEGNAIVISNQGVQNMSVPPNLNYAKATMMNTVLYATTEGEIGRLSIDTNDAVRCSIESTDVLSMFSHEFILPDHFITVLRNGSIYLTGSRTTTRLCPELPKAEYLGADLHKDGLLLALFTADEVIVLDITDTGASVSASFKVGQDIKNAGPVQGVYFPTNGYWLMVHSGSEVVTFDLRKPQSTYAVKSLALPHDSALWTVHHSGKYLFVLNGEEGVTAYQYKKALKDWETLFQCLLPSHVENVEHFGCMRESAEISLVLQSRQKASYIKLK</sequence>
<dbReference type="GO" id="GO:0000398">
    <property type="term" value="P:mRNA splicing, via spliceosome"/>
    <property type="evidence" value="ECO:0007669"/>
    <property type="project" value="InterPro"/>
</dbReference>
<dbReference type="InterPro" id="IPR038959">
    <property type="entry name" value="Prp19"/>
</dbReference>
<evidence type="ECO:0000313" key="11">
    <source>
        <dbReference type="Proteomes" id="UP000006310"/>
    </source>
</evidence>